<reference evidence="1 2" key="1">
    <citation type="submission" date="2024-04" db="EMBL/GenBank/DDBJ databases">
        <title>Novel genus in family Flammeovirgaceae.</title>
        <authorList>
            <person name="Nguyen T.H."/>
            <person name="Vuong T.Q."/>
            <person name="Le H."/>
            <person name="Kim S.-G."/>
        </authorList>
    </citation>
    <scope>NUCLEOTIDE SEQUENCE [LARGE SCALE GENOMIC DNA]</scope>
    <source>
        <strain evidence="1 2">JCM 23209</strain>
    </source>
</reference>
<comment type="caution">
    <text evidence="1">The sequence shown here is derived from an EMBL/GenBank/DDBJ whole genome shotgun (WGS) entry which is preliminary data.</text>
</comment>
<dbReference type="RefSeq" id="WP_346820710.1">
    <property type="nucleotide sequence ID" value="NZ_JBDKWZ010000004.1"/>
</dbReference>
<dbReference type="InterPro" id="IPR012347">
    <property type="entry name" value="Ferritin-like"/>
</dbReference>
<sequence length="178" mass="20739">MEPINNLRQLLIEFLKDRYDSECQQVELFPKLIQHIHSLQLKNIIELCLDHAKRHIEKLEIIFTQLHSSSLGEICEGTLGLMSETDKFLTRIENPEVLDIAIITTIRELHSQDIAGYKAIMLYAHALGYYELAQNLYEMLQDEKNTGKLLKKVMRDTIMSHTSSNSYNEEELDLDINY</sequence>
<dbReference type="AlphaFoldDB" id="A0AAW9S228"/>
<evidence type="ECO:0000313" key="1">
    <source>
        <dbReference type="EMBL" id="MEN7547928.1"/>
    </source>
</evidence>
<dbReference type="InterPro" id="IPR047114">
    <property type="entry name" value="YciF"/>
</dbReference>
<dbReference type="InterPro" id="IPR010287">
    <property type="entry name" value="DUF892_YciF-like"/>
</dbReference>
<dbReference type="EMBL" id="JBDKWZ010000004">
    <property type="protein sequence ID" value="MEN7547928.1"/>
    <property type="molecule type" value="Genomic_DNA"/>
</dbReference>
<dbReference type="Pfam" id="PF05974">
    <property type="entry name" value="DUF892"/>
    <property type="match status" value="1"/>
</dbReference>
<dbReference type="SUPFAM" id="SSF47240">
    <property type="entry name" value="Ferritin-like"/>
    <property type="match status" value="1"/>
</dbReference>
<name>A0AAW9S228_9BACT</name>
<dbReference type="InterPro" id="IPR009078">
    <property type="entry name" value="Ferritin-like_SF"/>
</dbReference>
<dbReference type="Proteomes" id="UP001403385">
    <property type="component" value="Unassembled WGS sequence"/>
</dbReference>
<dbReference type="PANTHER" id="PTHR30565">
    <property type="entry name" value="PROTEIN YCIF"/>
    <property type="match status" value="1"/>
</dbReference>
<accession>A0AAW9S228</accession>
<protein>
    <submittedName>
        <fullName evidence="1">DUF892 family protein</fullName>
    </submittedName>
</protein>
<keyword evidence="2" id="KW-1185">Reference proteome</keyword>
<proteinExistence type="predicted"/>
<gene>
    <name evidence="1" type="ORF">AAG747_08410</name>
</gene>
<dbReference type="Gene3D" id="1.20.1260.10">
    <property type="match status" value="1"/>
</dbReference>
<evidence type="ECO:0000313" key="2">
    <source>
        <dbReference type="Proteomes" id="UP001403385"/>
    </source>
</evidence>
<organism evidence="1 2">
    <name type="scientific">Rapidithrix thailandica</name>
    <dbReference type="NCBI Taxonomy" id="413964"/>
    <lineage>
        <taxon>Bacteria</taxon>
        <taxon>Pseudomonadati</taxon>
        <taxon>Bacteroidota</taxon>
        <taxon>Cytophagia</taxon>
        <taxon>Cytophagales</taxon>
        <taxon>Flammeovirgaceae</taxon>
        <taxon>Rapidithrix</taxon>
    </lineage>
</organism>
<dbReference type="PANTHER" id="PTHR30565:SF9">
    <property type="entry name" value="PROTEIN YCIF"/>
    <property type="match status" value="1"/>
</dbReference>